<evidence type="ECO:0000313" key="3">
    <source>
        <dbReference type="Proteomes" id="UP001309876"/>
    </source>
</evidence>
<feature type="region of interest" description="Disordered" evidence="1">
    <location>
        <begin position="21"/>
        <end position="44"/>
    </location>
</feature>
<organism evidence="2 3">
    <name type="scientific">Lithohypha guttulata</name>
    <dbReference type="NCBI Taxonomy" id="1690604"/>
    <lineage>
        <taxon>Eukaryota</taxon>
        <taxon>Fungi</taxon>
        <taxon>Dikarya</taxon>
        <taxon>Ascomycota</taxon>
        <taxon>Pezizomycotina</taxon>
        <taxon>Eurotiomycetes</taxon>
        <taxon>Chaetothyriomycetidae</taxon>
        <taxon>Chaetothyriales</taxon>
        <taxon>Trichomeriaceae</taxon>
        <taxon>Lithohypha</taxon>
    </lineage>
</organism>
<accession>A0AAN7YCC9</accession>
<feature type="region of interest" description="Disordered" evidence="1">
    <location>
        <begin position="244"/>
        <end position="310"/>
    </location>
</feature>
<feature type="compositionally biased region" description="Basic and acidic residues" evidence="1">
    <location>
        <begin position="363"/>
        <end position="374"/>
    </location>
</feature>
<proteinExistence type="predicted"/>
<sequence length="475" mass="52643">MSSFKPKDPKWWRKTVEEALKRSSRNLEDSPDSTTTSNEQFDDHAVSVRDSCGVEKQKQGAKKCKAQALKKGFSEHKLADPPVTLRGTSTVSPTATDFWQVKASEKDNTTYHSGGLYTHSRGVLQEHLSDHVLVDRSPILQTTASTGNPPASVQPPVPLAPTDTDVDTDATVEDDSNSTWPVRLFTNAETAVFPGDNQIEVVLSDNLDLPRYEPNAGDCPGPAPRCSLFDQHLKSLNEHYSRPTPALTLQFSDRRLTPPADDSTTDTQWSTQPYPWSEHTSDTDQEDADTITGSSNLPLPTQKPRFTRPTGPLLNLTFRYVSPGIQRAYPMKTLPRLLSSTLPDKILQALNTDGDTTSISRQSYHDPELTHTDTYEIPDLNSANANENRDDAEDSTTTPETTIKATALRAASSLIKRRILYRTIKKFYEDEARRGRVKKSTGLIPRVSFDDSAARETLAGWKGIDVEDLKLSGCD</sequence>
<gene>
    <name evidence="2" type="ORF">LTR05_002613</name>
</gene>
<feature type="compositionally biased region" description="Low complexity" evidence="1">
    <location>
        <begin position="261"/>
        <end position="272"/>
    </location>
</feature>
<evidence type="ECO:0000313" key="2">
    <source>
        <dbReference type="EMBL" id="KAK5088395.1"/>
    </source>
</evidence>
<evidence type="ECO:0000256" key="1">
    <source>
        <dbReference type="SAM" id="MobiDB-lite"/>
    </source>
</evidence>
<dbReference type="Proteomes" id="UP001309876">
    <property type="component" value="Unassembled WGS sequence"/>
</dbReference>
<reference evidence="2 3" key="1">
    <citation type="submission" date="2023-08" db="EMBL/GenBank/DDBJ databases">
        <title>Black Yeasts Isolated from many extreme environments.</title>
        <authorList>
            <person name="Coleine C."/>
            <person name="Stajich J.E."/>
            <person name="Selbmann L."/>
        </authorList>
    </citation>
    <scope>NUCLEOTIDE SEQUENCE [LARGE SCALE GENOMIC DNA]</scope>
    <source>
        <strain evidence="2 3">CCFEE 5910</strain>
    </source>
</reference>
<keyword evidence="3" id="KW-1185">Reference proteome</keyword>
<dbReference type="AlphaFoldDB" id="A0AAN7YCC9"/>
<protein>
    <submittedName>
        <fullName evidence="2">Uncharacterized protein</fullName>
    </submittedName>
</protein>
<feature type="compositionally biased region" description="Polar residues" evidence="1">
    <location>
        <begin position="353"/>
        <end position="362"/>
    </location>
</feature>
<feature type="region of interest" description="Disordered" evidence="1">
    <location>
        <begin position="353"/>
        <end position="402"/>
    </location>
</feature>
<name>A0AAN7YCC9_9EURO</name>
<dbReference type="EMBL" id="JAVRRJ010000002">
    <property type="protein sequence ID" value="KAK5088395.1"/>
    <property type="molecule type" value="Genomic_DNA"/>
</dbReference>
<comment type="caution">
    <text evidence="2">The sequence shown here is derived from an EMBL/GenBank/DDBJ whole genome shotgun (WGS) entry which is preliminary data.</text>
</comment>